<comment type="cofactor">
    <cofactor evidence="1">
        <name>Fe(2+)</name>
        <dbReference type="ChEBI" id="CHEBI:29033"/>
    </cofactor>
</comment>
<dbReference type="Proteomes" id="UP000028607">
    <property type="component" value="Unassembled WGS sequence"/>
</dbReference>
<dbReference type="RefSeq" id="WP_038148165.1">
    <property type="nucleotide sequence ID" value="NZ_AQRC01000015.1"/>
</dbReference>
<dbReference type="NCBIfam" id="TIGR02408">
    <property type="entry name" value="ectoine_ThpD"/>
    <property type="match status" value="1"/>
</dbReference>
<comment type="function">
    <text evidence="2">Involved in the biosynthesis of 5-hydroxyectoine, called compatible solute, which helps organisms to survive extreme osmotic stress by acting as a highly soluble organic osmolyte. Catalyzes the 2-oxoglutarate-dependent selective hydroxylation of L-ectoine to yield (4S,5S)-5-hydroxyectoine.</text>
</comment>
<dbReference type="InterPro" id="IPR012774">
    <property type="entry name" value="EctD"/>
</dbReference>
<evidence type="ECO:0000256" key="2">
    <source>
        <dbReference type="ARBA" id="ARBA00004063"/>
    </source>
</evidence>
<reference evidence="12" key="1">
    <citation type="submission" date="2013-04" db="EMBL/GenBank/DDBJ databases">
        <title>Thioclava sp. 13D2W-2 Genome Sequencing.</title>
        <authorList>
            <person name="Lai Q."/>
            <person name="Li G."/>
            <person name="Shao Z."/>
        </authorList>
    </citation>
    <scope>NUCLEOTIDE SEQUENCE [LARGE SCALE GENOMIC DNA]</scope>
    <source>
        <strain evidence="12">13D2W-2</strain>
    </source>
</reference>
<evidence type="ECO:0000256" key="3">
    <source>
        <dbReference type="ARBA" id="ARBA00007851"/>
    </source>
</evidence>
<dbReference type="GO" id="GO:0005506">
    <property type="term" value="F:iron ion binding"/>
    <property type="evidence" value="ECO:0007669"/>
    <property type="project" value="UniProtKB-ARBA"/>
</dbReference>
<keyword evidence="6" id="KW-0223">Dioxygenase</keyword>
<keyword evidence="12" id="KW-1185">Reference proteome</keyword>
<evidence type="ECO:0000256" key="7">
    <source>
        <dbReference type="ARBA" id="ARBA00023002"/>
    </source>
</evidence>
<evidence type="ECO:0000256" key="6">
    <source>
        <dbReference type="ARBA" id="ARBA00022964"/>
    </source>
</evidence>
<dbReference type="Gene3D" id="2.60.120.620">
    <property type="entry name" value="q2cbj1_9rhob like domain"/>
    <property type="match status" value="1"/>
</dbReference>
<comment type="similarity">
    <text evidence="3">Belongs to the PhyH family. EctD subfamily.</text>
</comment>
<protein>
    <recommendedName>
        <fullName evidence="10">Ectoine hydroxylase</fullName>
        <ecNumber evidence="10">1.14.11.55</ecNumber>
    </recommendedName>
</protein>
<comment type="subunit">
    <text evidence="4">Homodimer.</text>
</comment>
<evidence type="ECO:0000256" key="8">
    <source>
        <dbReference type="ARBA" id="ARBA00023004"/>
    </source>
</evidence>
<dbReference type="Pfam" id="PF05721">
    <property type="entry name" value="PhyH"/>
    <property type="match status" value="1"/>
</dbReference>
<name>A0A085TSV8_9RHOB</name>
<evidence type="ECO:0000256" key="9">
    <source>
        <dbReference type="ARBA" id="ARBA00049228"/>
    </source>
</evidence>
<dbReference type="eggNOG" id="COG5285">
    <property type="taxonomic scope" value="Bacteria"/>
</dbReference>
<comment type="caution">
    <text evidence="11">The sequence shown here is derived from an EMBL/GenBank/DDBJ whole genome shotgun (WGS) entry which is preliminary data.</text>
</comment>
<organism evidence="11 12">
    <name type="scientific">Thioclava atlantica</name>
    <dbReference type="NCBI Taxonomy" id="1317124"/>
    <lineage>
        <taxon>Bacteria</taxon>
        <taxon>Pseudomonadati</taxon>
        <taxon>Pseudomonadota</taxon>
        <taxon>Alphaproteobacteria</taxon>
        <taxon>Rhodobacterales</taxon>
        <taxon>Paracoccaceae</taxon>
        <taxon>Thioclava</taxon>
    </lineage>
</organism>
<evidence type="ECO:0000256" key="4">
    <source>
        <dbReference type="ARBA" id="ARBA00011738"/>
    </source>
</evidence>
<accession>A0A085TSV8</accession>
<keyword evidence="5" id="KW-0479">Metal-binding</keyword>
<keyword evidence="7" id="KW-0560">Oxidoreductase</keyword>
<evidence type="ECO:0000313" key="11">
    <source>
        <dbReference type="EMBL" id="KFE33805.1"/>
    </source>
</evidence>
<evidence type="ECO:0000256" key="10">
    <source>
        <dbReference type="NCBIfam" id="TIGR02408"/>
    </source>
</evidence>
<dbReference type="STRING" id="1317124.DW2_16295"/>
<dbReference type="PANTHER" id="PTHR20883:SF48">
    <property type="entry name" value="ECTOINE DIOXYGENASE"/>
    <property type="match status" value="1"/>
</dbReference>
<evidence type="ECO:0000256" key="1">
    <source>
        <dbReference type="ARBA" id="ARBA00001954"/>
    </source>
</evidence>
<dbReference type="SUPFAM" id="SSF51197">
    <property type="entry name" value="Clavaminate synthase-like"/>
    <property type="match status" value="1"/>
</dbReference>
<keyword evidence="8" id="KW-0408">Iron</keyword>
<proteinExistence type="inferred from homology"/>
<dbReference type="EC" id="1.14.11.55" evidence="10"/>
<comment type="catalytic activity">
    <reaction evidence="9">
        <text>L-ectoine + 2-oxoglutarate + O2 = 5-hydroxyectoine + succinate + CO2</text>
        <dbReference type="Rhea" id="RHEA:45740"/>
        <dbReference type="ChEBI" id="CHEBI:15379"/>
        <dbReference type="ChEBI" id="CHEBI:16526"/>
        <dbReference type="ChEBI" id="CHEBI:16810"/>
        <dbReference type="ChEBI" id="CHEBI:30031"/>
        <dbReference type="ChEBI" id="CHEBI:58515"/>
        <dbReference type="ChEBI" id="CHEBI:85413"/>
        <dbReference type="EC" id="1.14.11.55"/>
    </reaction>
</comment>
<dbReference type="EMBL" id="AQRC01000015">
    <property type="protein sequence ID" value="KFE33805.1"/>
    <property type="molecule type" value="Genomic_DNA"/>
</dbReference>
<dbReference type="GO" id="GO:0016706">
    <property type="term" value="F:2-oxoglutarate-dependent dioxygenase activity"/>
    <property type="evidence" value="ECO:0007669"/>
    <property type="project" value="InterPro"/>
</dbReference>
<dbReference type="AlphaFoldDB" id="A0A085TSV8"/>
<dbReference type="OrthoDB" id="9791262at2"/>
<reference evidence="11 12" key="2">
    <citation type="journal article" date="2015" name="Antonie Van Leeuwenhoek">
        <title>Thioclava indica sp. nov., isolated from surface seawater of the Indian Ocean.</title>
        <authorList>
            <person name="Liu Y."/>
            <person name="Lai Q."/>
            <person name="Du J."/>
            <person name="Xu H."/>
            <person name="Jiang L."/>
            <person name="Shao Z."/>
        </authorList>
    </citation>
    <scope>NUCLEOTIDE SEQUENCE [LARGE SCALE GENOMIC DNA]</scope>
    <source>
        <strain evidence="11 12">13D2W-2</strain>
    </source>
</reference>
<gene>
    <name evidence="11" type="ORF">DW2_16295</name>
</gene>
<evidence type="ECO:0000256" key="5">
    <source>
        <dbReference type="ARBA" id="ARBA00022723"/>
    </source>
</evidence>
<dbReference type="InterPro" id="IPR008775">
    <property type="entry name" value="Phytyl_CoA_dOase-like"/>
</dbReference>
<dbReference type="PANTHER" id="PTHR20883">
    <property type="entry name" value="PHYTANOYL-COA DIOXYGENASE DOMAIN CONTAINING 1"/>
    <property type="match status" value="1"/>
</dbReference>
<evidence type="ECO:0000313" key="12">
    <source>
        <dbReference type="Proteomes" id="UP000028607"/>
    </source>
</evidence>
<dbReference type="PATRIC" id="fig|1317124.6.peg.3280"/>
<sequence length="314" mass="35058">MNITTPNAEFADVDDYPTRLKDAERVLERKDPVLWKDWDESAPISREDARHYEEKGYLIRRDLFSPDEVRKLIETSAELRANGQRIRAEDLVTEPKSDAVRTIFRLDEHSDLFVRLAADTRLVDVARFLLGDEVYLHQSRLNYKPGFTGKEFYWHSDFETWHAEDGMPRMRAVSASVLLTDNSALNGPLMLIPGTHKQFVACQGETPDANHETSLKMQEIGVPSKAQLEKLAAEAGLDTATGPAGTVIFFECNTLHASNGNVTPFPRSNAFFVYNAISNQPVAPFAASKPRPAFLASRGAAKPITPVEGDLTRA</sequence>